<dbReference type="OrthoDB" id="9800788at2"/>
<dbReference type="RefSeq" id="WP_118864828.1">
    <property type="nucleotide sequence ID" value="NZ_QWLV01000007.1"/>
</dbReference>
<gene>
    <name evidence="1" type="ORF">D1610_14170</name>
</gene>
<keyword evidence="2" id="KW-1185">Reference proteome</keyword>
<proteinExistence type="predicted"/>
<comment type="caution">
    <text evidence="1">The sequence shown here is derived from an EMBL/GenBank/DDBJ whole genome shotgun (WGS) entry which is preliminary data.</text>
</comment>
<evidence type="ECO:0000313" key="2">
    <source>
        <dbReference type="Proteomes" id="UP000266693"/>
    </source>
</evidence>
<name>A0A396RKP7_9SPHN</name>
<dbReference type="EMBL" id="QWLV01000007">
    <property type="protein sequence ID" value="RHW16854.1"/>
    <property type="molecule type" value="Genomic_DNA"/>
</dbReference>
<dbReference type="Proteomes" id="UP000266693">
    <property type="component" value="Unassembled WGS sequence"/>
</dbReference>
<evidence type="ECO:0000313" key="1">
    <source>
        <dbReference type="EMBL" id="RHW16854.1"/>
    </source>
</evidence>
<protein>
    <submittedName>
        <fullName evidence="1">DUF736 domain-containing protein</fullName>
    </submittedName>
</protein>
<organism evidence="1 2">
    <name type="scientific">Sphingomonas gilva</name>
    <dbReference type="NCBI Taxonomy" id="2305907"/>
    <lineage>
        <taxon>Bacteria</taxon>
        <taxon>Pseudomonadati</taxon>
        <taxon>Pseudomonadota</taxon>
        <taxon>Alphaproteobacteria</taxon>
        <taxon>Sphingomonadales</taxon>
        <taxon>Sphingomonadaceae</taxon>
        <taxon>Sphingomonas</taxon>
    </lineage>
</organism>
<reference evidence="1 2" key="1">
    <citation type="submission" date="2018-08" db="EMBL/GenBank/DDBJ databases">
        <title>The multiple taxonomic identification of Sphingomonas gilva.</title>
        <authorList>
            <person name="Zhu D."/>
            <person name="Zheng S."/>
        </authorList>
    </citation>
    <scope>NUCLEOTIDE SEQUENCE [LARGE SCALE GENOMIC DNA]</scope>
    <source>
        <strain evidence="1 2">ZDH117</strain>
    </source>
</reference>
<dbReference type="AlphaFoldDB" id="A0A396RKP7"/>
<dbReference type="Pfam" id="PF05284">
    <property type="entry name" value="DUF736"/>
    <property type="match status" value="1"/>
</dbReference>
<sequence>MAQIGSFTRDGESGIYTGTIRTLTLNVKATLRPSPKDNGKAPDYRVQAGAVEFGAGWLKAARETGAEYMSMKLDDPSFPAPIYATLVQGDNGEHKLIWSR</sequence>
<accession>A0A396RKP7</accession>
<dbReference type="InterPro" id="IPR007948">
    <property type="entry name" value="DUF736"/>
</dbReference>